<dbReference type="NCBIfam" id="TIGR03453">
    <property type="entry name" value="partition_RepA"/>
    <property type="match status" value="1"/>
</dbReference>
<evidence type="ECO:0000313" key="3">
    <source>
        <dbReference type="EMBL" id="MBL3674869.1"/>
    </source>
</evidence>
<dbReference type="InterPro" id="IPR025669">
    <property type="entry name" value="AAA_dom"/>
</dbReference>
<keyword evidence="4" id="KW-1185">Reference proteome</keyword>
<dbReference type="CDD" id="cd02042">
    <property type="entry name" value="ParAB_family"/>
    <property type="match status" value="1"/>
</dbReference>
<dbReference type="Pfam" id="PF13411">
    <property type="entry name" value="MerR_1"/>
    <property type="match status" value="1"/>
</dbReference>
<organism evidence="3 4">
    <name type="scientific">Paracoccus aerius</name>
    <dbReference type="NCBI Taxonomy" id="1915382"/>
    <lineage>
        <taxon>Bacteria</taxon>
        <taxon>Pseudomonadati</taxon>
        <taxon>Pseudomonadota</taxon>
        <taxon>Alphaproteobacteria</taxon>
        <taxon>Rhodobacterales</taxon>
        <taxon>Paracoccaceae</taxon>
        <taxon>Paracoccus</taxon>
    </lineage>
</organism>
<feature type="domain" description="HTH merR-type" evidence="1">
    <location>
        <begin position="17"/>
        <end position="65"/>
    </location>
</feature>
<feature type="domain" description="AAA" evidence="2">
    <location>
        <begin position="86"/>
        <end position="273"/>
    </location>
</feature>
<dbReference type="EMBL" id="JAESHT010000014">
    <property type="protein sequence ID" value="MBL3674869.1"/>
    <property type="molecule type" value="Genomic_DNA"/>
</dbReference>
<dbReference type="InterPro" id="IPR027417">
    <property type="entry name" value="P-loop_NTPase"/>
</dbReference>
<dbReference type="Pfam" id="PF13614">
    <property type="entry name" value="AAA_31"/>
    <property type="match status" value="1"/>
</dbReference>
<dbReference type="InterPro" id="IPR000551">
    <property type="entry name" value="MerR-type_HTH_dom"/>
</dbReference>
<dbReference type="PANTHER" id="PTHR13696">
    <property type="entry name" value="P-LOOP CONTAINING NUCLEOSIDE TRIPHOSPHATE HYDROLASE"/>
    <property type="match status" value="1"/>
</dbReference>
<gene>
    <name evidence="3" type="primary">repA</name>
    <name evidence="3" type="ORF">JL111_15415</name>
</gene>
<evidence type="ECO:0000313" key="4">
    <source>
        <dbReference type="Proteomes" id="UP000644749"/>
    </source>
</evidence>
<dbReference type="InterPro" id="IPR050678">
    <property type="entry name" value="DNA_Partitioning_ATPase"/>
</dbReference>
<accession>A0ABS1S816</accession>
<dbReference type="SUPFAM" id="SSF46955">
    <property type="entry name" value="Putative DNA-binding domain"/>
    <property type="match status" value="1"/>
</dbReference>
<evidence type="ECO:0000259" key="1">
    <source>
        <dbReference type="Pfam" id="PF13411"/>
    </source>
</evidence>
<dbReference type="InterPro" id="IPR017818">
    <property type="entry name" value="Plasmid_partition_RepA"/>
</dbReference>
<dbReference type="PANTHER" id="PTHR13696:SF98">
    <property type="entry name" value="PLASMID PARTITION PROTEIN A"/>
    <property type="match status" value="1"/>
</dbReference>
<reference evidence="3 4" key="1">
    <citation type="submission" date="2021-01" db="EMBL/GenBank/DDBJ databases">
        <title>011410 draft genome.</title>
        <authorList>
            <person name="Lang L."/>
        </authorList>
    </citation>
    <scope>NUCLEOTIDE SEQUENCE [LARGE SCALE GENOMIC DNA]</scope>
    <source>
        <strain evidence="3 4">KCTC 42845</strain>
    </source>
</reference>
<name>A0ABS1S816_9RHOB</name>
<protein>
    <submittedName>
        <fullName evidence="3">Plasmid partitioning protein RepA</fullName>
    </submittedName>
</protein>
<sequence>MRKAYQPTERKSLRRFNVSEVAELTGISPSNFRVRHKDGSFPEVELDKRGHRTYSAEDIDQIRNIMFRTGKNPDLYRPGRKEGDEMQIVSIVNFKGGSSKTTTTIHLAQRYALRGYRVLALDMDPQGSLSTFFGYRPELDFEDEGALTIYDALRYEEPGGLRRAPLKDVIRKTYFKNLDMCPASLMLSEYETETANALSRAASGKGSDSIFAVRLAEALQGVRDDYDLVLIDCPPQLGFTTLTSLTASTGLIVTVVPGMLDVASMSQFLKLASETMDVIGKATHQEQQWDFVKFLITRYEPSDGPQTQMASFLRHILGKQVLINPMLKSTAISDAGMTQQTIYEVDPKQLVKGTLDRALNSMNAAAAEIEAVIQEAWGREWHVNSSE</sequence>
<dbReference type="InterPro" id="IPR009061">
    <property type="entry name" value="DNA-bd_dom_put_sf"/>
</dbReference>
<evidence type="ECO:0000259" key="2">
    <source>
        <dbReference type="Pfam" id="PF13614"/>
    </source>
</evidence>
<proteinExistence type="predicted"/>
<dbReference type="Gene3D" id="1.10.1660.10">
    <property type="match status" value="1"/>
</dbReference>
<dbReference type="Proteomes" id="UP000644749">
    <property type="component" value="Unassembled WGS sequence"/>
</dbReference>
<dbReference type="Gene3D" id="3.40.50.300">
    <property type="entry name" value="P-loop containing nucleotide triphosphate hydrolases"/>
    <property type="match status" value="1"/>
</dbReference>
<comment type="caution">
    <text evidence="3">The sequence shown here is derived from an EMBL/GenBank/DDBJ whole genome shotgun (WGS) entry which is preliminary data.</text>
</comment>
<dbReference type="SUPFAM" id="SSF52540">
    <property type="entry name" value="P-loop containing nucleoside triphosphate hydrolases"/>
    <property type="match status" value="1"/>
</dbReference>